<dbReference type="KEGG" id="dzi:111314134"/>
<gene>
    <name evidence="3" type="primary">LOC111314134</name>
</gene>
<evidence type="ECO:0000313" key="3">
    <source>
        <dbReference type="RefSeq" id="XP_022770927.1"/>
    </source>
</evidence>
<dbReference type="Proteomes" id="UP000515121">
    <property type="component" value="Unplaced"/>
</dbReference>
<accession>A0A6P6B191</accession>
<organism evidence="2 3">
    <name type="scientific">Durio zibethinus</name>
    <name type="common">Durian</name>
    <dbReference type="NCBI Taxonomy" id="66656"/>
    <lineage>
        <taxon>Eukaryota</taxon>
        <taxon>Viridiplantae</taxon>
        <taxon>Streptophyta</taxon>
        <taxon>Embryophyta</taxon>
        <taxon>Tracheophyta</taxon>
        <taxon>Spermatophyta</taxon>
        <taxon>Magnoliopsida</taxon>
        <taxon>eudicotyledons</taxon>
        <taxon>Gunneridae</taxon>
        <taxon>Pentapetalae</taxon>
        <taxon>rosids</taxon>
        <taxon>malvids</taxon>
        <taxon>Malvales</taxon>
        <taxon>Malvaceae</taxon>
        <taxon>Helicteroideae</taxon>
        <taxon>Durio</taxon>
    </lineage>
</organism>
<name>A0A6P6B191_DURZI</name>
<dbReference type="GeneID" id="111314134"/>
<evidence type="ECO:0000313" key="2">
    <source>
        <dbReference type="Proteomes" id="UP000515121"/>
    </source>
</evidence>
<sequence length="109" mass="12580">MIVYDKVVLFVNKGLTDSHYRRKKQPPFLEFSPHKSPLPQPFSDVRSSRSQPKHPQIHSSALEARVAQLRLCADGGANLVYDEMPLLFPQEDASDVRRKFLFFSFSYIL</sequence>
<evidence type="ECO:0000256" key="1">
    <source>
        <dbReference type="SAM" id="MobiDB-lite"/>
    </source>
</evidence>
<protein>
    <submittedName>
        <fullName evidence="3">Thiamine pyrophosphokinase 1-like</fullName>
    </submittedName>
</protein>
<keyword evidence="2" id="KW-1185">Reference proteome</keyword>
<dbReference type="OrthoDB" id="25149at2759"/>
<feature type="region of interest" description="Disordered" evidence="1">
    <location>
        <begin position="26"/>
        <end position="58"/>
    </location>
</feature>
<proteinExistence type="predicted"/>
<reference evidence="3" key="1">
    <citation type="submission" date="2025-08" db="UniProtKB">
        <authorList>
            <consortium name="RefSeq"/>
        </authorList>
    </citation>
    <scope>IDENTIFICATION</scope>
    <source>
        <tissue evidence="3">Fruit stalk</tissue>
    </source>
</reference>
<dbReference type="RefSeq" id="XP_022770927.1">
    <property type="nucleotide sequence ID" value="XM_022915192.1"/>
</dbReference>
<dbReference type="AlphaFoldDB" id="A0A6P6B191"/>